<organism evidence="2 3">
    <name type="scientific">Gilvirhabdus luticola</name>
    <dbReference type="NCBI Taxonomy" id="3079858"/>
    <lineage>
        <taxon>Bacteria</taxon>
        <taxon>Pseudomonadati</taxon>
        <taxon>Bacteroidota</taxon>
        <taxon>Flavobacteriia</taxon>
        <taxon>Flavobacteriales</taxon>
        <taxon>Flavobacteriaceae</taxon>
        <taxon>Gilvirhabdus</taxon>
    </lineage>
</organism>
<dbReference type="Gene3D" id="3.40.50.150">
    <property type="entry name" value="Vaccinia Virus protein VP39"/>
    <property type="match status" value="1"/>
</dbReference>
<protein>
    <submittedName>
        <fullName evidence="2">Class I SAM-dependent methyltransferase</fullName>
    </submittedName>
</protein>
<feature type="domain" description="Methyltransferase type 11" evidence="1">
    <location>
        <begin position="49"/>
        <end position="102"/>
    </location>
</feature>
<reference evidence="2 3" key="1">
    <citation type="submission" date="2023-10" db="EMBL/GenBank/DDBJ databases">
        <title>Marimonas sp. nov. isolated from tidal mud flat.</title>
        <authorList>
            <person name="Jaincy N.J."/>
            <person name="Srinivasan S."/>
            <person name="Lee S.-S."/>
        </authorList>
    </citation>
    <scope>NUCLEOTIDE SEQUENCE [LARGE SCALE GENOMIC DNA]</scope>
    <source>
        <strain evidence="2 3">MJ-SS3</strain>
    </source>
</reference>
<dbReference type="InterPro" id="IPR029063">
    <property type="entry name" value="SAM-dependent_MTases_sf"/>
</dbReference>
<dbReference type="RefSeq" id="WP_316661341.1">
    <property type="nucleotide sequence ID" value="NZ_JAWHTF010000002.1"/>
</dbReference>
<evidence type="ECO:0000259" key="1">
    <source>
        <dbReference type="Pfam" id="PF08241"/>
    </source>
</evidence>
<keyword evidence="2" id="KW-0808">Transferase</keyword>
<dbReference type="GO" id="GO:0032259">
    <property type="term" value="P:methylation"/>
    <property type="evidence" value="ECO:0007669"/>
    <property type="project" value="UniProtKB-KW"/>
</dbReference>
<dbReference type="InterPro" id="IPR013216">
    <property type="entry name" value="Methyltransf_11"/>
</dbReference>
<dbReference type="GO" id="GO:0008168">
    <property type="term" value="F:methyltransferase activity"/>
    <property type="evidence" value="ECO:0007669"/>
    <property type="project" value="UniProtKB-KW"/>
</dbReference>
<dbReference type="Pfam" id="PF08241">
    <property type="entry name" value="Methyltransf_11"/>
    <property type="match status" value="1"/>
</dbReference>
<dbReference type="CDD" id="cd02440">
    <property type="entry name" value="AdoMet_MTases"/>
    <property type="match status" value="1"/>
</dbReference>
<evidence type="ECO:0000313" key="2">
    <source>
        <dbReference type="EMBL" id="MDU8885461.1"/>
    </source>
</evidence>
<dbReference type="EMBL" id="JAWHTF010000002">
    <property type="protein sequence ID" value="MDU8885461.1"/>
    <property type="molecule type" value="Genomic_DNA"/>
</dbReference>
<name>A0ABU3U558_9FLAO</name>
<comment type="caution">
    <text evidence="2">The sequence shown here is derived from an EMBL/GenBank/DDBJ whole genome shotgun (WGS) entry which is preliminary data.</text>
</comment>
<gene>
    <name evidence="2" type="ORF">RXV94_04755</name>
</gene>
<proteinExistence type="predicted"/>
<evidence type="ECO:0000313" key="3">
    <source>
        <dbReference type="Proteomes" id="UP001268651"/>
    </source>
</evidence>
<keyword evidence="3" id="KW-1185">Reference proteome</keyword>
<dbReference type="SUPFAM" id="SSF53335">
    <property type="entry name" value="S-adenosyl-L-methionine-dependent methyltransferases"/>
    <property type="match status" value="1"/>
</dbReference>
<sequence length="182" mass="21627">MIPFSLQYFGLIKKNLKILHIAPNVNEYNYVKSNFDTLLCYDRLDIKKRKHTNIKQDITQMNIADNTYNLVIAWHVFEHIKDDIKAISEIYRVLKPTGYLLVSVPIYPIGSILTYEDNRINYKDYYKIHGHHDHCRSCGLDYYKRFESVGFKTKVLDLKKVESIKMETFGLLKEHVVWCFNK</sequence>
<accession>A0ABU3U558</accession>
<keyword evidence="2" id="KW-0489">Methyltransferase</keyword>
<dbReference type="Proteomes" id="UP001268651">
    <property type="component" value="Unassembled WGS sequence"/>
</dbReference>